<evidence type="ECO:0000256" key="3">
    <source>
        <dbReference type="ARBA" id="ARBA00022840"/>
    </source>
</evidence>
<dbReference type="InterPro" id="IPR003439">
    <property type="entry name" value="ABC_transporter-like_ATP-bd"/>
</dbReference>
<dbReference type="PROSITE" id="PS00211">
    <property type="entry name" value="ABC_TRANSPORTER_1"/>
    <property type="match status" value="1"/>
</dbReference>
<evidence type="ECO:0000256" key="2">
    <source>
        <dbReference type="ARBA" id="ARBA00022741"/>
    </source>
</evidence>
<dbReference type="GO" id="GO:0005524">
    <property type="term" value="F:ATP binding"/>
    <property type="evidence" value="ECO:0007669"/>
    <property type="project" value="UniProtKB-KW"/>
</dbReference>
<sequence length="337" mass="37974">MANLKVEHIYKSFDGNKVLKDINIEIQEGELVSLLGPSGCGKTTLLKVIAGLELPDEGKVFFDGEDYTKLESNKRNALIVFQDYGLFPHMTIEENIGFGLKVRGVNKIERKKRIVEMLDLIQLQDKGKNYPHELSGGQKQRVALARAVIVQPKILLLDEPFSNLDTNLKETMRDFVLHIQSKVKITTILVTHDKEEAFMMSQKVAVIMDGEINQYGSPGEVYNAPATRQVSDFIGEANYIQGKIIDGVFISNIGNYNTPIDNKDIAYLLIRYNEIELTKETSEIKCIVLDRKYAGKNTVYKVSINDNSILTLTSNNSNFQVGDKGFLKFNLKAINIY</sequence>
<dbReference type="PANTHER" id="PTHR42781:SF4">
    <property type="entry name" value="SPERMIDINE_PUTRESCINE IMPORT ATP-BINDING PROTEIN POTA"/>
    <property type="match status" value="1"/>
</dbReference>
<protein>
    <submittedName>
        <fullName evidence="5">Iron(III) transport system ATP-binding protein</fullName>
    </submittedName>
</protein>
<comment type="caution">
    <text evidence="5">The sequence shown here is derived from an EMBL/GenBank/DDBJ whole genome shotgun (WGS) entry which is preliminary data.</text>
</comment>
<dbReference type="SUPFAM" id="SSF50331">
    <property type="entry name" value="MOP-like"/>
    <property type="match status" value="1"/>
</dbReference>
<dbReference type="InterPro" id="IPR003593">
    <property type="entry name" value="AAA+_ATPase"/>
</dbReference>
<reference evidence="5 6" key="1">
    <citation type="submission" date="2021-03" db="EMBL/GenBank/DDBJ databases">
        <title>Genomic Encyclopedia of Type Strains, Phase IV (KMG-IV): sequencing the most valuable type-strain genomes for metagenomic binning, comparative biology and taxonomic classification.</title>
        <authorList>
            <person name="Goeker M."/>
        </authorList>
    </citation>
    <scope>NUCLEOTIDE SEQUENCE [LARGE SCALE GENOMIC DNA]</scope>
    <source>
        <strain evidence="5 6">DSM 28650</strain>
    </source>
</reference>
<name>A0ABS4K9B2_9CLOT</name>
<dbReference type="InterPro" id="IPR008995">
    <property type="entry name" value="Mo/tungstate-bd_C_term_dom"/>
</dbReference>
<keyword evidence="6" id="KW-1185">Reference proteome</keyword>
<dbReference type="PROSITE" id="PS50893">
    <property type="entry name" value="ABC_TRANSPORTER_2"/>
    <property type="match status" value="1"/>
</dbReference>
<keyword evidence="2" id="KW-0547">Nucleotide-binding</keyword>
<dbReference type="InterPro" id="IPR017871">
    <property type="entry name" value="ABC_transporter-like_CS"/>
</dbReference>
<evidence type="ECO:0000313" key="5">
    <source>
        <dbReference type="EMBL" id="MBP2024378.1"/>
    </source>
</evidence>
<dbReference type="Pfam" id="PF00005">
    <property type="entry name" value="ABC_tran"/>
    <property type="match status" value="1"/>
</dbReference>
<dbReference type="SUPFAM" id="SSF52540">
    <property type="entry name" value="P-loop containing nucleoside triphosphate hydrolases"/>
    <property type="match status" value="1"/>
</dbReference>
<organism evidence="5 6">
    <name type="scientific">Clostridium punense</name>
    <dbReference type="NCBI Taxonomy" id="1054297"/>
    <lineage>
        <taxon>Bacteria</taxon>
        <taxon>Bacillati</taxon>
        <taxon>Bacillota</taxon>
        <taxon>Clostridia</taxon>
        <taxon>Eubacteriales</taxon>
        <taxon>Clostridiaceae</taxon>
        <taxon>Clostridium</taxon>
    </lineage>
</organism>
<proteinExistence type="predicted"/>
<dbReference type="InterPro" id="IPR050093">
    <property type="entry name" value="ABC_SmlMolc_Importer"/>
</dbReference>
<keyword evidence="3 5" id="KW-0067">ATP-binding</keyword>
<dbReference type="EMBL" id="JAGGLL010000065">
    <property type="protein sequence ID" value="MBP2024378.1"/>
    <property type="molecule type" value="Genomic_DNA"/>
</dbReference>
<gene>
    <name evidence="5" type="ORF">J2Z44_004246</name>
</gene>
<evidence type="ECO:0000259" key="4">
    <source>
        <dbReference type="PROSITE" id="PS50893"/>
    </source>
</evidence>
<dbReference type="RefSeq" id="WP_209650036.1">
    <property type="nucleotide sequence ID" value="NZ_JAGGLL010000065.1"/>
</dbReference>
<evidence type="ECO:0000313" key="6">
    <source>
        <dbReference type="Proteomes" id="UP001519308"/>
    </source>
</evidence>
<keyword evidence="1" id="KW-0813">Transport</keyword>
<dbReference type="Gene3D" id="3.40.50.300">
    <property type="entry name" value="P-loop containing nucleotide triphosphate hydrolases"/>
    <property type="match status" value="1"/>
</dbReference>
<evidence type="ECO:0000256" key="1">
    <source>
        <dbReference type="ARBA" id="ARBA00022448"/>
    </source>
</evidence>
<dbReference type="InterPro" id="IPR027417">
    <property type="entry name" value="P-loop_NTPase"/>
</dbReference>
<dbReference type="PANTHER" id="PTHR42781">
    <property type="entry name" value="SPERMIDINE/PUTRESCINE IMPORT ATP-BINDING PROTEIN POTA"/>
    <property type="match status" value="1"/>
</dbReference>
<accession>A0ABS4K9B2</accession>
<dbReference type="Proteomes" id="UP001519308">
    <property type="component" value="Unassembled WGS sequence"/>
</dbReference>
<feature type="domain" description="ABC transporter" evidence="4">
    <location>
        <begin position="4"/>
        <end position="234"/>
    </location>
</feature>
<dbReference type="SMART" id="SM00382">
    <property type="entry name" value="AAA"/>
    <property type="match status" value="1"/>
</dbReference>